<keyword evidence="2" id="KW-0614">Plasmid</keyword>
<dbReference type="AlphaFoldDB" id="A0A1Y0V287"/>
<geneLocation type="plasmid" evidence="3">
    <name>pap1447-3 sequence</name>
</geneLocation>
<proteinExistence type="predicted"/>
<evidence type="ECO:0000313" key="3">
    <source>
        <dbReference type="Proteomes" id="UP000195633"/>
    </source>
</evidence>
<gene>
    <name evidence="1" type="ORF">S101447_02950</name>
    <name evidence="2" type="ORF">S101447_03144</name>
</gene>
<reference evidence="2 3" key="1">
    <citation type="submission" date="2017-05" db="EMBL/GenBank/DDBJ databases">
        <title>Genome sequence of Acetobacter pasteurianus subsp. ascendens strain SRCM101447.</title>
        <authorList>
            <person name="Cho S.H."/>
        </authorList>
    </citation>
    <scope>NUCLEOTIDE SEQUENCE [LARGE SCALE GENOMIC DNA]</scope>
    <source>
        <strain evidence="2 3">SRCM101447</strain>
        <plasmid evidence="1">pAP1447-1</plasmid>
        <plasmid evidence="2">pAP1447-3</plasmid>
        <plasmid evidence="3">Plasmid pap1447-1 sequence</plasmid>
        <plasmid evidence="3">Plasmid pap1447-3 sequence</plasmid>
    </source>
</reference>
<geneLocation type="plasmid" evidence="3">
    <name>pap1447-1 sequence</name>
</geneLocation>
<geneLocation type="plasmid" evidence="1">
    <name>pAP1447-1</name>
</geneLocation>
<organism evidence="2 3">
    <name type="scientific">Acetobacter ascendens</name>
    <dbReference type="NCBI Taxonomy" id="481146"/>
    <lineage>
        <taxon>Bacteria</taxon>
        <taxon>Pseudomonadati</taxon>
        <taxon>Pseudomonadota</taxon>
        <taxon>Alphaproteobacteria</taxon>
        <taxon>Acetobacterales</taxon>
        <taxon>Acetobacteraceae</taxon>
        <taxon>Acetobacter</taxon>
    </lineage>
</organism>
<dbReference type="Proteomes" id="UP000195633">
    <property type="component" value="Plasmid pAP1447-3"/>
</dbReference>
<name>A0A1Y0V287_9PROT</name>
<dbReference type="EMBL" id="CP021525">
    <property type="protein sequence ID" value="ARW11987.1"/>
    <property type="molecule type" value="Genomic_DNA"/>
</dbReference>
<evidence type="ECO:0000313" key="1">
    <source>
        <dbReference type="EMBL" id="ARW11987.1"/>
    </source>
</evidence>
<protein>
    <submittedName>
        <fullName evidence="2">Uncharacterized protein</fullName>
    </submittedName>
</protein>
<dbReference type="Proteomes" id="UP000195633">
    <property type="component" value="Plasmid pAP1447-1"/>
</dbReference>
<evidence type="ECO:0000313" key="2">
    <source>
        <dbReference type="EMBL" id="ARW12181.1"/>
    </source>
</evidence>
<geneLocation type="plasmid" evidence="2">
    <name>pAP1447-3</name>
</geneLocation>
<dbReference type="EMBL" id="CP021527">
    <property type="protein sequence ID" value="ARW12181.1"/>
    <property type="molecule type" value="Genomic_DNA"/>
</dbReference>
<sequence length="43" mass="4618">MPNLSFAETDQKNSPIICDDAIVRVHRSGIIDAEISQKGCTSG</sequence>
<accession>A0A1Y0V287</accession>